<gene>
    <name evidence="2" type="primary">Hypp1772</name>
    <name evidence="2" type="ORF">BLAG_LOCUS15108</name>
</gene>
<evidence type="ECO:0000256" key="1">
    <source>
        <dbReference type="SAM" id="MobiDB-lite"/>
    </source>
</evidence>
<evidence type="ECO:0000313" key="2">
    <source>
        <dbReference type="EMBL" id="CAH1257050.1"/>
    </source>
</evidence>
<dbReference type="Proteomes" id="UP000838412">
    <property type="component" value="Chromosome 3"/>
</dbReference>
<dbReference type="EMBL" id="OV696688">
    <property type="protein sequence ID" value="CAH1257050.1"/>
    <property type="molecule type" value="Genomic_DNA"/>
</dbReference>
<proteinExistence type="predicted"/>
<feature type="region of interest" description="Disordered" evidence="1">
    <location>
        <begin position="25"/>
        <end position="67"/>
    </location>
</feature>
<reference evidence="2" key="1">
    <citation type="submission" date="2022-01" db="EMBL/GenBank/DDBJ databases">
        <authorList>
            <person name="Braso-Vives M."/>
        </authorList>
    </citation>
    <scope>NUCLEOTIDE SEQUENCE</scope>
</reference>
<dbReference type="AlphaFoldDB" id="A0A8J9ZLT5"/>
<sequence length="67" mass="7350">MTPRTCQHHDFGLGPATAARAWVYTQPRDDAPHASTPRPGTSHGPTRLGIYTTPRRRPARINTTASD</sequence>
<accession>A0A8J9ZLT5</accession>
<organism evidence="2 3">
    <name type="scientific">Branchiostoma lanceolatum</name>
    <name type="common">Common lancelet</name>
    <name type="synonym">Amphioxus lanceolatum</name>
    <dbReference type="NCBI Taxonomy" id="7740"/>
    <lineage>
        <taxon>Eukaryota</taxon>
        <taxon>Metazoa</taxon>
        <taxon>Chordata</taxon>
        <taxon>Cephalochordata</taxon>
        <taxon>Leptocardii</taxon>
        <taxon>Amphioxiformes</taxon>
        <taxon>Branchiostomatidae</taxon>
        <taxon>Branchiostoma</taxon>
    </lineage>
</organism>
<name>A0A8J9ZLT5_BRALA</name>
<protein>
    <submittedName>
        <fullName evidence="2">Hypp1772 protein</fullName>
    </submittedName>
</protein>
<evidence type="ECO:0000313" key="3">
    <source>
        <dbReference type="Proteomes" id="UP000838412"/>
    </source>
</evidence>
<keyword evidence="3" id="KW-1185">Reference proteome</keyword>